<dbReference type="InterPro" id="IPR051310">
    <property type="entry name" value="MCP_chemotaxis"/>
</dbReference>
<evidence type="ECO:0000259" key="5">
    <source>
        <dbReference type="PROSITE" id="PS50111"/>
    </source>
</evidence>
<evidence type="ECO:0000313" key="8">
    <source>
        <dbReference type="Proteomes" id="UP000245657"/>
    </source>
</evidence>
<dbReference type="Pfam" id="PF00015">
    <property type="entry name" value="MCPsignal"/>
    <property type="match status" value="1"/>
</dbReference>
<dbReference type="PANTHER" id="PTHR43531">
    <property type="entry name" value="PROTEIN ICFG"/>
    <property type="match status" value="1"/>
</dbReference>
<dbReference type="SMART" id="SM00283">
    <property type="entry name" value="MA"/>
    <property type="match status" value="1"/>
</dbReference>
<evidence type="ECO:0000313" key="7">
    <source>
        <dbReference type="EMBL" id="PWR74719.1"/>
    </source>
</evidence>
<dbReference type="EMBL" id="QGMY01000001">
    <property type="protein sequence ID" value="PWR74719.1"/>
    <property type="molecule type" value="Genomic_DNA"/>
</dbReference>
<dbReference type="OrthoDB" id="8523at2157"/>
<dbReference type="GO" id="GO:0007165">
    <property type="term" value="P:signal transduction"/>
    <property type="evidence" value="ECO:0007669"/>
    <property type="project" value="UniProtKB-KW"/>
</dbReference>
<proteinExistence type="inferred from homology"/>
<accession>A0A2V2N4H4</accession>
<evidence type="ECO:0000259" key="6">
    <source>
        <dbReference type="PROSITE" id="PS50885"/>
    </source>
</evidence>
<keyword evidence="8" id="KW-1185">Reference proteome</keyword>
<evidence type="ECO:0000256" key="3">
    <source>
        <dbReference type="PROSITE-ProRule" id="PRU00284"/>
    </source>
</evidence>
<keyword evidence="3" id="KW-0807">Transducer</keyword>
<dbReference type="SUPFAM" id="SSF58104">
    <property type="entry name" value="Methyl-accepting chemotaxis protein (MCP) signaling domain"/>
    <property type="match status" value="1"/>
</dbReference>
<dbReference type="GO" id="GO:0006935">
    <property type="term" value="P:chemotaxis"/>
    <property type="evidence" value="ECO:0007669"/>
    <property type="project" value="UniProtKB-KW"/>
</dbReference>
<evidence type="ECO:0000256" key="1">
    <source>
        <dbReference type="ARBA" id="ARBA00022500"/>
    </source>
</evidence>
<protein>
    <submittedName>
        <fullName evidence="7">Methyl-accepting chemotaxis protein</fullName>
    </submittedName>
</protein>
<evidence type="ECO:0000256" key="4">
    <source>
        <dbReference type="SAM" id="Coils"/>
    </source>
</evidence>
<dbReference type="CDD" id="cd11386">
    <property type="entry name" value="MCP_signal"/>
    <property type="match status" value="1"/>
</dbReference>
<comment type="caution">
    <text evidence="7">The sequence shown here is derived from an EMBL/GenBank/DDBJ whole genome shotgun (WGS) entry which is preliminary data.</text>
</comment>
<dbReference type="GeneID" id="97548852"/>
<keyword evidence="1" id="KW-0145">Chemotaxis</keyword>
<dbReference type="RefSeq" id="WP_109966919.1">
    <property type="nucleotide sequence ID" value="NZ_CP176093.1"/>
</dbReference>
<dbReference type="Pfam" id="PF18947">
    <property type="entry name" value="HAMP_2"/>
    <property type="match status" value="4"/>
</dbReference>
<dbReference type="Proteomes" id="UP000245657">
    <property type="component" value="Unassembled WGS sequence"/>
</dbReference>
<dbReference type="SMART" id="SM00304">
    <property type="entry name" value="HAMP"/>
    <property type="match status" value="3"/>
</dbReference>
<evidence type="ECO:0000256" key="2">
    <source>
        <dbReference type="ARBA" id="ARBA00029447"/>
    </source>
</evidence>
<feature type="domain" description="Methyl-accepting transducer" evidence="5">
    <location>
        <begin position="633"/>
        <end position="869"/>
    </location>
</feature>
<feature type="domain" description="HAMP" evidence="6">
    <location>
        <begin position="422"/>
        <end position="474"/>
    </location>
</feature>
<keyword evidence="4" id="KW-0175">Coiled coil</keyword>
<dbReference type="PROSITE" id="PS50885">
    <property type="entry name" value="HAMP"/>
    <property type="match status" value="1"/>
</dbReference>
<gene>
    <name evidence="7" type="ORF">DK846_00255</name>
</gene>
<comment type="similarity">
    <text evidence="2">Belongs to the methyl-accepting chemotaxis (MCP) protein family.</text>
</comment>
<dbReference type="Gene3D" id="1.20.120.1530">
    <property type="match status" value="2"/>
</dbReference>
<dbReference type="InterPro" id="IPR004089">
    <property type="entry name" value="MCPsignal_dom"/>
</dbReference>
<organism evidence="7 8">
    <name type="scientific">Methanospirillum lacunae</name>
    <dbReference type="NCBI Taxonomy" id="668570"/>
    <lineage>
        <taxon>Archaea</taxon>
        <taxon>Methanobacteriati</taxon>
        <taxon>Methanobacteriota</taxon>
        <taxon>Stenosarchaea group</taxon>
        <taxon>Methanomicrobia</taxon>
        <taxon>Methanomicrobiales</taxon>
        <taxon>Methanospirillaceae</taxon>
        <taxon>Methanospirillum</taxon>
    </lineage>
</organism>
<dbReference type="GO" id="GO:0016020">
    <property type="term" value="C:membrane"/>
    <property type="evidence" value="ECO:0007669"/>
    <property type="project" value="InterPro"/>
</dbReference>
<name>A0A2V2N4H4_9EURY</name>
<dbReference type="InterPro" id="IPR003660">
    <property type="entry name" value="HAMP_dom"/>
</dbReference>
<dbReference type="PROSITE" id="PS50111">
    <property type="entry name" value="CHEMOTAXIS_TRANSDUC_2"/>
    <property type="match status" value="1"/>
</dbReference>
<dbReference type="Gene3D" id="3.30.450.20">
    <property type="entry name" value="PAS domain"/>
    <property type="match status" value="1"/>
</dbReference>
<dbReference type="Gene3D" id="1.10.287.950">
    <property type="entry name" value="Methyl-accepting chemotaxis protein"/>
    <property type="match status" value="1"/>
</dbReference>
<dbReference type="PANTHER" id="PTHR43531:SF11">
    <property type="entry name" value="METHYL-ACCEPTING CHEMOTAXIS PROTEIN 3"/>
    <property type="match status" value="1"/>
</dbReference>
<sequence length="921" mass="100379">MSENPFSNEEISDILTLLDEIPYAIQVIDNGIFSYCNKATLDLFGGENLEMILEKPVSIISPSRQPDNSSSHEQFSQFMSRAHSGEKVTFDWSFISLQSGQILCEVTLHQIQFRGKRCLLATESEIEEWVKDLTGLEKKNTFLEHSLQAVSEGLNALALGDTDFSLAIPQADNDTQGTMTHLTRVVESVEKTRKSIKTLIDDTTQLSTSVAEGQLSARVDTTRHQGKFRYVIENINSTLDSVVTPLQTTTDLVGRISNGDIPPPISDEYPGDLNTVKTSLNQCIEAINSLVWDTVLLSEAAVKGNLSVRVDPTEHRGDFGLIVEGINNTLDSIIGPFKITADYLARIAVGDIPTTIEETYEGDFNEIKNNLNTCIEAVNAMVWDTVVLSEAAVKGKFSVRADASQHKGDFRAIVEGINNTLDSVINPLEVAAEYVHRISKGDMPPLITDTYEGDFNEIKNNLNTCIESIKRLISDANLMAAAAVNGMLDTRSDLDKHQGDFREIMAGINTTLDHFTWPIRETSRICKHYAECDFSARVNSKLGLSGEFIPFRDSLNGIGIQMQDVISEINRIAGSYAKGDFSTTIDSSCRIKGDLIPLRDALDRIGSDISDLLKVVLLQMKDLTENAKTASSGVADVSSGASLIAETAERTQENAERSQQGIDQVLQAMEDLTRNISEVSVNTERVAQLTKSADEMAQGGILSASNAEKGMKDITRTSNTANTLIAEIQKEMHEIGKIVNLITNIASQTNLLALNAAIEAARAGDAGRGFAVVASEVKSLAQDSRRSAENINEMIAKLQSRGEEAAKAMAESQTAVDTGDKALKETLQAFHNLSGSVETIKENMETVASASEEQAASFEEITASVSDMSTLVNETAKQAINSSATSEEALAIVSQIEHVIEEINRVSVTITHNMSRFTIRS</sequence>
<dbReference type="AlphaFoldDB" id="A0A2V2N4H4"/>
<feature type="coiled-coil region" evidence="4">
    <location>
        <begin position="655"/>
        <end position="682"/>
    </location>
</feature>
<reference evidence="7 8" key="1">
    <citation type="submission" date="2018-05" db="EMBL/GenBank/DDBJ databases">
        <title>Draft genome of Methanospirillum lacunae Ki8-1.</title>
        <authorList>
            <person name="Dueholm M.S."/>
            <person name="Nielsen P.H."/>
            <person name="Bakmann L.F."/>
            <person name="Otzen D.E."/>
        </authorList>
    </citation>
    <scope>NUCLEOTIDE SEQUENCE [LARGE SCALE GENOMIC DNA]</scope>
    <source>
        <strain evidence="7 8">Ki8-1</strain>
    </source>
</reference>